<dbReference type="Gene3D" id="2.40.10.10">
    <property type="entry name" value="Trypsin-like serine proteases"/>
    <property type="match status" value="1"/>
</dbReference>
<dbReference type="PROSITE" id="PS00135">
    <property type="entry name" value="TRYPSIN_SER"/>
    <property type="match status" value="1"/>
</dbReference>
<keyword evidence="2" id="KW-0378">Hydrolase</keyword>
<organism evidence="6 7">
    <name type="scientific">Neovison vison</name>
    <name type="common">American mink</name>
    <name type="synonym">Mustela vison</name>
    <dbReference type="NCBI Taxonomy" id="452646"/>
    <lineage>
        <taxon>Eukaryota</taxon>
        <taxon>Metazoa</taxon>
        <taxon>Chordata</taxon>
        <taxon>Craniata</taxon>
        <taxon>Vertebrata</taxon>
        <taxon>Euteleostomi</taxon>
        <taxon>Mammalia</taxon>
        <taxon>Eutheria</taxon>
        <taxon>Laurasiatheria</taxon>
        <taxon>Carnivora</taxon>
        <taxon>Caniformia</taxon>
        <taxon>Musteloidea</taxon>
        <taxon>Mustelidae</taxon>
        <taxon>Mustelinae</taxon>
        <taxon>Neogale</taxon>
    </lineage>
</organism>
<dbReference type="SMART" id="SM00020">
    <property type="entry name" value="Tryp_SPc"/>
    <property type="match status" value="1"/>
</dbReference>
<keyword evidence="1" id="KW-0645">Protease</keyword>
<dbReference type="PROSITE" id="PS50240">
    <property type="entry name" value="TRYPSIN_DOM"/>
    <property type="match status" value="1"/>
</dbReference>
<dbReference type="Ensembl" id="ENSNVIT00000010077.1">
    <property type="protein sequence ID" value="ENSNVIP00000008610.1"/>
    <property type="gene ID" value="ENSNVIG00000006828.1"/>
</dbReference>
<dbReference type="InterPro" id="IPR043504">
    <property type="entry name" value="Peptidase_S1_PA_chymotrypsin"/>
</dbReference>
<dbReference type="Proteomes" id="UP000694425">
    <property type="component" value="Unplaced"/>
</dbReference>
<proteinExistence type="predicted"/>
<evidence type="ECO:0000313" key="7">
    <source>
        <dbReference type="Proteomes" id="UP000694425"/>
    </source>
</evidence>
<dbReference type="GO" id="GO:0004252">
    <property type="term" value="F:serine-type endopeptidase activity"/>
    <property type="evidence" value="ECO:0007669"/>
    <property type="project" value="InterPro"/>
</dbReference>
<dbReference type="CDD" id="cd00190">
    <property type="entry name" value="Tryp_SPc"/>
    <property type="match status" value="1"/>
</dbReference>
<dbReference type="GeneTree" id="ENSGT00940000157345"/>
<evidence type="ECO:0000256" key="4">
    <source>
        <dbReference type="ARBA" id="ARBA00023157"/>
    </source>
</evidence>
<name>A0A8C7AHI6_NEOVI</name>
<feature type="domain" description="Peptidase S1" evidence="5">
    <location>
        <begin position="122"/>
        <end position="348"/>
    </location>
</feature>
<reference evidence="6" key="2">
    <citation type="submission" date="2025-09" db="UniProtKB">
        <authorList>
            <consortium name="Ensembl"/>
        </authorList>
    </citation>
    <scope>IDENTIFICATION</scope>
</reference>
<keyword evidence="3" id="KW-0720">Serine protease</keyword>
<dbReference type="InterPro" id="IPR033116">
    <property type="entry name" value="TRYPSIN_SER"/>
</dbReference>
<dbReference type="InterPro" id="IPR001254">
    <property type="entry name" value="Trypsin_dom"/>
</dbReference>
<dbReference type="InterPro" id="IPR001314">
    <property type="entry name" value="Peptidase_S1A"/>
</dbReference>
<accession>A0A8C7AHI6</accession>
<dbReference type="InterPro" id="IPR009003">
    <property type="entry name" value="Peptidase_S1_PA"/>
</dbReference>
<keyword evidence="7" id="KW-1185">Reference proteome</keyword>
<evidence type="ECO:0000256" key="2">
    <source>
        <dbReference type="ARBA" id="ARBA00022801"/>
    </source>
</evidence>
<evidence type="ECO:0000256" key="1">
    <source>
        <dbReference type="ARBA" id="ARBA00022670"/>
    </source>
</evidence>
<keyword evidence="4" id="KW-1015">Disulfide bond</keyword>
<dbReference type="FunFam" id="2.40.10.10:FF:000003">
    <property type="entry name" value="Transmembrane serine protease 3"/>
    <property type="match status" value="1"/>
</dbReference>
<dbReference type="GO" id="GO:0006508">
    <property type="term" value="P:proteolysis"/>
    <property type="evidence" value="ECO:0007669"/>
    <property type="project" value="UniProtKB-KW"/>
</dbReference>
<sequence length="401" mass="43149">MFSCLWTFTSPLPGITFSRSSHLTTRSLLSFLLNSEEHLTALSLGDAGTSWPEVRPWGSGPGVGRSLGLGQSWARLGRAGLGSGQAQGPGLGGGGAGTLSLSWTGWGGVSTVCGRPKVTGRIYGGQDVAAGRWPWQASLLHKRMHVCGAVLIDPLWLLSTAHCFLNKSLAPADYQVLLGSTQLYQHTQHTREMPLSRIIVHPDFEKHHPFGSDIAMLQLHLPVNLTSSIAPTCLPSPGMQLSGNLSCWITGWGMLSEDSEGVWGLGEGHKGGGRRSPSVREEMLCAGDFSTGRAICQGDSGGPLVCDLPTAWVLVGLASWGLDCWHPVYPSIFTRVSYFTDWINKIRRLTPPPDPTSAPQIRVPDQSLQATSSFDSGTALTPPHTWLLLLFALRDSRQALR</sequence>
<dbReference type="AlphaFoldDB" id="A0A8C7AHI6"/>
<dbReference type="SUPFAM" id="SSF50494">
    <property type="entry name" value="Trypsin-like serine proteases"/>
    <property type="match status" value="1"/>
</dbReference>
<dbReference type="PANTHER" id="PTHR24253:SF42">
    <property type="entry name" value="PROTEASE, SERINE 47"/>
    <property type="match status" value="1"/>
</dbReference>
<reference evidence="6" key="1">
    <citation type="submission" date="2025-08" db="UniProtKB">
        <authorList>
            <consortium name="Ensembl"/>
        </authorList>
    </citation>
    <scope>IDENTIFICATION</scope>
</reference>
<dbReference type="PANTHER" id="PTHR24253">
    <property type="entry name" value="TRANSMEMBRANE PROTEASE SERINE"/>
    <property type="match status" value="1"/>
</dbReference>
<dbReference type="PRINTS" id="PR00722">
    <property type="entry name" value="CHYMOTRYPSIN"/>
</dbReference>
<evidence type="ECO:0000259" key="5">
    <source>
        <dbReference type="PROSITE" id="PS50240"/>
    </source>
</evidence>
<dbReference type="Pfam" id="PF00089">
    <property type="entry name" value="Trypsin"/>
    <property type="match status" value="1"/>
</dbReference>
<evidence type="ECO:0000313" key="6">
    <source>
        <dbReference type="Ensembl" id="ENSNVIP00000008610.1"/>
    </source>
</evidence>
<evidence type="ECO:0000256" key="3">
    <source>
        <dbReference type="ARBA" id="ARBA00022825"/>
    </source>
</evidence>
<protein>
    <recommendedName>
        <fullName evidence="5">Peptidase S1 domain-containing protein</fullName>
    </recommendedName>
</protein>